<proteinExistence type="predicted"/>
<keyword evidence="3" id="KW-1185">Reference proteome</keyword>
<feature type="transmembrane region" description="Helical" evidence="1">
    <location>
        <begin position="116"/>
        <end position="136"/>
    </location>
</feature>
<reference evidence="2 3" key="1">
    <citation type="journal article" date="2013" name="ISME J.">
        <title>A metabolic model for members of the genus Tetrasphaera involved in enhanced biological phosphorus removal.</title>
        <authorList>
            <person name="Kristiansen R."/>
            <person name="Nguyen H.T.T."/>
            <person name="Saunders A.M."/>
            <person name="Nielsen J.L."/>
            <person name="Wimmer R."/>
            <person name="Le V.Q."/>
            <person name="McIlroy S.J."/>
            <person name="Petrovski S."/>
            <person name="Seviour R.J."/>
            <person name="Calteau A."/>
            <person name="Nielsen K.L."/>
            <person name="Nielsen P.H."/>
        </authorList>
    </citation>
    <scope>NUCLEOTIDE SEQUENCE [LARGE SCALE GENOMIC DNA]</scope>
    <source>
        <strain evidence="2 3">T1-X7</strain>
    </source>
</reference>
<keyword evidence="1" id="KW-1133">Transmembrane helix</keyword>
<evidence type="ECO:0008006" key="4">
    <source>
        <dbReference type="Google" id="ProtNLM"/>
    </source>
</evidence>
<evidence type="ECO:0000313" key="2">
    <source>
        <dbReference type="EMBL" id="CCH79460.1"/>
    </source>
</evidence>
<keyword evidence="1" id="KW-0472">Membrane</keyword>
<feature type="transmembrane region" description="Helical" evidence="1">
    <location>
        <begin position="87"/>
        <end position="104"/>
    </location>
</feature>
<evidence type="ECO:0000313" key="3">
    <source>
        <dbReference type="Proteomes" id="UP000035721"/>
    </source>
</evidence>
<dbReference type="EMBL" id="CAJB01000375">
    <property type="protein sequence ID" value="CCH79460.1"/>
    <property type="molecule type" value="Genomic_DNA"/>
</dbReference>
<gene>
    <name evidence="2" type="ORF">BN12_440004</name>
</gene>
<dbReference type="Proteomes" id="UP000035721">
    <property type="component" value="Unassembled WGS sequence"/>
</dbReference>
<dbReference type="OrthoDB" id="4350935at2"/>
<sequence length="183" mass="19491">MGAGRHEHPSTQWDLHVLATVLIAGSFLVSTQVHVAGAGFAVARSLHVVGLVLAFGPVLLLDWYGLAWLTRRRRFEEVRRLADATDPLVWLGLVLLAGSGIFLAPELSRPMTLAKVAFVLIVVNNGVAVRGLAGRLRLVGNPLGLGDLPPTLRRRVIASVVVSQTAWWGAAVIGLVTTATRGS</sequence>
<accession>A0A077M5Z5</accession>
<organism evidence="2 3">
    <name type="scientific">Nostocoides japonicum T1-X7</name>
    <dbReference type="NCBI Taxonomy" id="1194083"/>
    <lineage>
        <taxon>Bacteria</taxon>
        <taxon>Bacillati</taxon>
        <taxon>Actinomycetota</taxon>
        <taxon>Actinomycetes</taxon>
        <taxon>Micrococcales</taxon>
        <taxon>Intrasporangiaceae</taxon>
        <taxon>Nostocoides</taxon>
    </lineage>
</organism>
<feature type="transmembrane region" description="Helical" evidence="1">
    <location>
        <begin position="48"/>
        <end position="67"/>
    </location>
</feature>
<comment type="caution">
    <text evidence="2">The sequence shown here is derived from an EMBL/GenBank/DDBJ whole genome shotgun (WGS) entry which is preliminary data.</text>
</comment>
<protein>
    <recommendedName>
        <fullName evidence="4">Copper resistance protein D domain-containing protein</fullName>
    </recommendedName>
</protein>
<feature type="transmembrane region" description="Helical" evidence="1">
    <location>
        <begin position="156"/>
        <end position="177"/>
    </location>
</feature>
<keyword evidence="1" id="KW-0812">Transmembrane</keyword>
<dbReference type="RefSeq" id="WP_048551334.1">
    <property type="nucleotide sequence ID" value="NZ_HF570958.1"/>
</dbReference>
<evidence type="ECO:0000256" key="1">
    <source>
        <dbReference type="SAM" id="Phobius"/>
    </source>
</evidence>
<feature type="transmembrane region" description="Helical" evidence="1">
    <location>
        <begin position="15"/>
        <end position="36"/>
    </location>
</feature>
<name>A0A077M5Z5_9MICO</name>
<dbReference type="AlphaFoldDB" id="A0A077M5Z5"/>